<sequence>MLNFDLMDIFNGFIKNYINFGLNKESDKFEVVKRENKYFIMLGQLLGYLVISKGIKENQPKHLNNVEIEWKNDDFNKLSDNINELQLFREFDLINDLLSVQNLLKKIKEDPKKMYIQILETSSNTRIDYLNNIVNTSQLKIEKDILLIYIIRDILNNTNYYSAYLFEKGKMSKSKIGICYYDAIGDMKAKFKS</sequence>
<reference evidence="1" key="1">
    <citation type="submission" date="2019-08" db="EMBL/GenBank/DDBJ databases">
        <authorList>
            <person name="Kucharzyk K."/>
            <person name="Murdoch R.W."/>
            <person name="Higgins S."/>
            <person name="Loffler F."/>
        </authorList>
    </citation>
    <scope>NUCLEOTIDE SEQUENCE</scope>
</reference>
<proteinExistence type="predicted"/>
<accession>A0A645CXT9</accession>
<comment type="caution">
    <text evidence="1">The sequence shown here is derived from an EMBL/GenBank/DDBJ whole genome shotgun (WGS) entry which is preliminary data.</text>
</comment>
<dbReference type="AlphaFoldDB" id="A0A645CXT9"/>
<evidence type="ECO:0000313" key="1">
    <source>
        <dbReference type="EMBL" id="MPM81719.1"/>
    </source>
</evidence>
<gene>
    <name evidence="1" type="ORF">SDC9_128776</name>
</gene>
<dbReference type="EMBL" id="VSSQ01030989">
    <property type="protein sequence ID" value="MPM81719.1"/>
    <property type="molecule type" value="Genomic_DNA"/>
</dbReference>
<organism evidence="1">
    <name type="scientific">bioreactor metagenome</name>
    <dbReference type="NCBI Taxonomy" id="1076179"/>
    <lineage>
        <taxon>unclassified sequences</taxon>
        <taxon>metagenomes</taxon>
        <taxon>ecological metagenomes</taxon>
    </lineage>
</organism>
<protein>
    <submittedName>
        <fullName evidence="1">Uncharacterized protein</fullName>
    </submittedName>
</protein>
<name>A0A645CXT9_9ZZZZ</name>